<comment type="caution">
    <text evidence="2">The sequence shown here is derived from an EMBL/GenBank/DDBJ whole genome shotgun (WGS) entry which is preliminary data.</text>
</comment>
<keyword evidence="3" id="KW-1185">Reference proteome</keyword>
<dbReference type="OrthoDB" id="9795923at2"/>
<dbReference type="InterPro" id="IPR036390">
    <property type="entry name" value="WH_DNA-bd_sf"/>
</dbReference>
<dbReference type="InterPro" id="IPR000944">
    <property type="entry name" value="Tscrpt_reg_Rrf2"/>
</dbReference>
<dbReference type="SUPFAM" id="SSF46785">
    <property type="entry name" value="Winged helix' DNA-binding domain"/>
    <property type="match status" value="1"/>
</dbReference>
<dbReference type="GO" id="GO:0003677">
    <property type="term" value="F:DNA binding"/>
    <property type="evidence" value="ECO:0007669"/>
    <property type="project" value="UniProtKB-KW"/>
</dbReference>
<evidence type="ECO:0000256" key="1">
    <source>
        <dbReference type="ARBA" id="ARBA00023125"/>
    </source>
</evidence>
<sequence>MKLTDYTDYSLRVLLYTAVHPDTLVTVQQIADTFNIPKNHLIKIVQHLGQTGFLHTVRGRAGGIRLGKPARDIVIGDVIRATEPDFKMVQCFRDGGQTHAGCPIQGVCALQNVLGEALRAWFRVLDSVTLADVVEQPALARALGGTALVSLDALRAASPQVKPVKPAELA</sequence>
<dbReference type="NCBIfam" id="TIGR00738">
    <property type="entry name" value="rrf2_super"/>
    <property type="match status" value="1"/>
</dbReference>
<dbReference type="InterPro" id="IPR036388">
    <property type="entry name" value="WH-like_DNA-bd_sf"/>
</dbReference>
<protein>
    <submittedName>
        <fullName evidence="2">BadM/Rrf2 family transcriptional regulator</fullName>
    </submittedName>
</protein>
<evidence type="ECO:0000313" key="2">
    <source>
        <dbReference type="EMBL" id="TWG88916.1"/>
    </source>
</evidence>
<dbReference type="EMBL" id="VLJN01000002">
    <property type="protein sequence ID" value="TWG88916.1"/>
    <property type="molecule type" value="Genomic_DNA"/>
</dbReference>
<dbReference type="PROSITE" id="PS51197">
    <property type="entry name" value="HTH_RRF2_2"/>
    <property type="match status" value="1"/>
</dbReference>
<dbReference type="GO" id="GO:0005829">
    <property type="term" value="C:cytosol"/>
    <property type="evidence" value="ECO:0007669"/>
    <property type="project" value="TreeGrafter"/>
</dbReference>
<dbReference type="AlphaFoldDB" id="A0A562BUH2"/>
<dbReference type="Proteomes" id="UP000318141">
    <property type="component" value="Unassembled WGS sequence"/>
</dbReference>
<name>A0A562BUH2_9BURK</name>
<keyword evidence="1" id="KW-0238">DNA-binding</keyword>
<reference evidence="2 3" key="1">
    <citation type="submission" date="2019-07" db="EMBL/GenBank/DDBJ databases">
        <title>Genome sequencing of lignin-degrading bacterial isolates.</title>
        <authorList>
            <person name="Gladden J."/>
        </authorList>
    </citation>
    <scope>NUCLEOTIDE SEQUENCE [LARGE SCALE GENOMIC DNA]</scope>
    <source>
        <strain evidence="2 3">J11</strain>
    </source>
</reference>
<dbReference type="PANTHER" id="PTHR33221:SF4">
    <property type="entry name" value="HTH-TYPE TRANSCRIPTIONAL REPRESSOR NSRR"/>
    <property type="match status" value="1"/>
</dbReference>
<dbReference type="Gene3D" id="1.10.10.10">
    <property type="entry name" value="Winged helix-like DNA-binding domain superfamily/Winged helix DNA-binding domain"/>
    <property type="match status" value="1"/>
</dbReference>
<dbReference type="Pfam" id="PF02082">
    <property type="entry name" value="Rrf2"/>
    <property type="match status" value="1"/>
</dbReference>
<dbReference type="PANTHER" id="PTHR33221">
    <property type="entry name" value="WINGED HELIX-TURN-HELIX TRANSCRIPTIONAL REGULATOR, RRF2 FAMILY"/>
    <property type="match status" value="1"/>
</dbReference>
<accession>A0A562BUH2</accession>
<proteinExistence type="predicted"/>
<gene>
    <name evidence="2" type="ORF">L602_001000001150</name>
</gene>
<organism evidence="2 3">
    <name type="scientific">Cupriavidus gilardii J11</name>
    <dbReference type="NCBI Taxonomy" id="936133"/>
    <lineage>
        <taxon>Bacteria</taxon>
        <taxon>Pseudomonadati</taxon>
        <taxon>Pseudomonadota</taxon>
        <taxon>Betaproteobacteria</taxon>
        <taxon>Burkholderiales</taxon>
        <taxon>Burkholderiaceae</taxon>
        <taxon>Cupriavidus</taxon>
    </lineage>
</organism>
<evidence type="ECO:0000313" key="3">
    <source>
        <dbReference type="Proteomes" id="UP000318141"/>
    </source>
</evidence>
<dbReference type="GO" id="GO:0003700">
    <property type="term" value="F:DNA-binding transcription factor activity"/>
    <property type="evidence" value="ECO:0007669"/>
    <property type="project" value="TreeGrafter"/>
</dbReference>